<proteinExistence type="predicted"/>
<dbReference type="SUPFAM" id="SSF55447">
    <property type="entry name" value="CO dehydrogenase flavoprotein C-terminal domain-like"/>
    <property type="match status" value="1"/>
</dbReference>
<dbReference type="EMBL" id="DWZJ01000099">
    <property type="protein sequence ID" value="HJB14176.1"/>
    <property type="molecule type" value="Genomic_DNA"/>
</dbReference>
<dbReference type="InterPro" id="IPR016166">
    <property type="entry name" value="FAD-bd_PCMH"/>
</dbReference>
<dbReference type="SMART" id="SM01092">
    <property type="entry name" value="CO_deh_flav_C"/>
    <property type="match status" value="1"/>
</dbReference>
<dbReference type="InterPro" id="IPR016169">
    <property type="entry name" value="FAD-bd_PCMH_sub2"/>
</dbReference>
<evidence type="ECO:0000256" key="1">
    <source>
        <dbReference type="ARBA" id="ARBA00022630"/>
    </source>
</evidence>
<dbReference type="GO" id="GO:0002197">
    <property type="term" value="C:xanthine dehydrogenase complex"/>
    <property type="evidence" value="ECO:0007669"/>
    <property type="project" value="InterPro"/>
</dbReference>
<dbReference type="PANTHER" id="PTHR42659:SF9">
    <property type="entry name" value="XANTHINE DEHYDROGENASE FAD-BINDING SUBUNIT XDHB-RELATED"/>
    <property type="match status" value="1"/>
</dbReference>
<sequence length="294" mass="31634">MYDVKETFQATSAEDVLELLEAHPGAVLVAGGTDVMIRLKKRKLKDAVLIGLQRVPELQGVSLEPDGALCIGAGCTFAELERHELLLEHVPMLASACHQVGSPQIREMATIGGNLCNGAVSADSAPALYALDAELEVLSQTGVRRIPVCGFHTGPGRTVLGPGDLLLRIRIPRASYEDHGGCYLKFGQRNAMEISTLGCAVNVALTEDRTRIRRAAVAYGVAAPVPVRCYETEARLAGMETGGEALRVLRATVLSQLSPRDSWRASRELREQLIRELGCRALRQAIQQAGGEMA</sequence>
<keyword evidence="2" id="KW-0274">FAD</keyword>
<gene>
    <name evidence="5" type="primary">xdhB</name>
    <name evidence="5" type="ORF">H9787_10780</name>
</gene>
<name>A0A9D2LKV4_9FIRM</name>
<reference evidence="5" key="2">
    <citation type="submission" date="2021-04" db="EMBL/GenBank/DDBJ databases">
        <authorList>
            <person name="Gilroy R."/>
        </authorList>
    </citation>
    <scope>NUCLEOTIDE SEQUENCE</scope>
    <source>
        <strain evidence="5">ChiBcec18-1249</strain>
    </source>
</reference>
<reference evidence="5" key="1">
    <citation type="journal article" date="2021" name="PeerJ">
        <title>Extensive microbial diversity within the chicken gut microbiome revealed by metagenomics and culture.</title>
        <authorList>
            <person name="Gilroy R."/>
            <person name="Ravi A."/>
            <person name="Getino M."/>
            <person name="Pursley I."/>
            <person name="Horton D.L."/>
            <person name="Alikhan N.F."/>
            <person name="Baker D."/>
            <person name="Gharbi K."/>
            <person name="Hall N."/>
            <person name="Watson M."/>
            <person name="Adriaenssens E.M."/>
            <person name="Foster-Nyarko E."/>
            <person name="Jarju S."/>
            <person name="Secka A."/>
            <person name="Antonio M."/>
            <person name="Oren A."/>
            <person name="Chaudhuri R.R."/>
            <person name="La Ragione R."/>
            <person name="Hildebrand F."/>
            <person name="Pallen M.J."/>
        </authorList>
    </citation>
    <scope>NUCLEOTIDE SEQUENCE</scope>
    <source>
        <strain evidence="5">ChiBcec18-1249</strain>
    </source>
</reference>
<keyword evidence="1" id="KW-0285">Flavoprotein</keyword>
<dbReference type="InterPro" id="IPR036683">
    <property type="entry name" value="CO_DH_flav_C_dom_sf"/>
</dbReference>
<dbReference type="InterPro" id="IPR036318">
    <property type="entry name" value="FAD-bd_PCMH-like_sf"/>
</dbReference>
<dbReference type="InterPro" id="IPR002346">
    <property type="entry name" value="Mopterin_DH_FAD-bd"/>
</dbReference>
<dbReference type="InterPro" id="IPR005107">
    <property type="entry name" value="CO_DH_flav_C"/>
</dbReference>
<dbReference type="InterPro" id="IPR016167">
    <property type="entry name" value="FAD-bd_PCMH_sub1"/>
</dbReference>
<dbReference type="AlphaFoldDB" id="A0A9D2LKV4"/>
<evidence type="ECO:0000313" key="5">
    <source>
        <dbReference type="EMBL" id="HJB14176.1"/>
    </source>
</evidence>
<evidence type="ECO:0000256" key="3">
    <source>
        <dbReference type="ARBA" id="ARBA00023002"/>
    </source>
</evidence>
<comment type="caution">
    <text evidence="5">The sequence shown here is derived from an EMBL/GenBank/DDBJ whole genome shotgun (WGS) entry which is preliminary data.</text>
</comment>
<evidence type="ECO:0000256" key="2">
    <source>
        <dbReference type="ARBA" id="ARBA00022827"/>
    </source>
</evidence>
<dbReference type="Pfam" id="PF03450">
    <property type="entry name" value="CO_deh_flav_C"/>
    <property type="match status" value="1"/>
</dbReference>
<dbReference type="Gene3D" id="3.30.43.10">
    <property type="entry name" value="Uridine Diphospho-n-acetylenolpyruvylglucosamine Reductase, domain 2"/>
    <property type="match status" value="1"/>
</dbReference>
<keyword evidence="3" id="KW-0560">Oxidoreductase</keyword>
<dbReference type="PANTHER" id="PTHR42659">
    <property type="entry name" value="XANTHINE DEHYDROGENASE SUBUNIT C-RELATED"/>
    <property type="match status" value="1"/>
</dbReference>
<dbReference type="Pfam" id="PF00941">
    <property type="entry name" value="FAD_binding_5"/>
    <property type="match status" value="1"/>
</dbReference>
<dbReference type="GO" id="GO:0071949">
    <property type="term" value="F:FAD binding"/>
    <property type="evidence" value="ECO:0007669"/>
    <property type="project" value="InterPro"/>
</dbReference>
<dbReference type="GO" id="GO:0004854">
    <property type="term" value="F:xanthine dehydrogenase activity"/>
    <property type="evidence" value="ECO:0007669"/>
    <property type="project" value="InterPro"/>
</dbReference>
<evidence type="ECO:0000313" key="6">
    <source>
        <dbReference type="Proteomes" id="UP000823824"/>
    </source>
</evidence>
<dbReference type="NCBIfam" id="NF007427">
    <property type="entry name" value="PRK09971.1"/>
    <property type="match status" value="1"/>
</dbReference>
<dbReference type="InterPro" id="IPR050031">
    <property type="entry name" value="XdhB_XDHase"/>
</dbReference>
<dbReference type="Proteomes" id="UP000823824">
    <property type="component" value="Unassembled WGS sequence"/>
</dbReference>
<dbReference type="InterPro" id="IPR051312">
    <property type="entry name" value="Diverse_Substr_Oxidored"/>
</dbReference>
<organism evidence="5 6">
    <name type="scientific">Candidatus Oscillibacter excrementigallinarum</name>
    <dbReference type="NCBI Taxonomy" id="2838716"/>
    <lineage>
        <taxon>Bacteria</taxon>
        <taxon>Bacillati</taxon>
        <taxon>Bacillota</taxon>
        <taxon>Clostridia</taxon>
        <taxon>Eubacteriales</taxon>
        <taxon>Oscillospiraceae</taxon>
        <taxon>Oscillibacter</taxon>
    </lineage>
</organism>
<protein>
    <submittedName>
        <fullName evidence="5">Xanthine dehydrogenase FAD-binding subunit XdhB</fullName>
    </submittedName>
</protein>
<evidence type="ECO:0000259" key="4">
    <source>
        <dbReference type="PROSITE" id="PS51387"/>
    </source>
</evidence>
<dbReference type="Gene3D" id="3.30.465.10">
    <property type="match status" value="1"/>
</dbReference>
<dbReference type="Gene3D" id="3.30.390.50">
    <property type="entry name" value="CO dehydrogenase flavoprotein, C-terminal domain"/>
    <property type="match status" value="1"/>
</dbReference>
<dbReference type="SUPFAM" id="SSF56176">
    <property type="entry name" value="FAD-binding/transporter-associated domain-like"/>
    <property type="match status" value="1"/>
</dbReference>
<dbReference type="FunFam" id="3.30.465.10:FF:000017">
    <property type="entry name" value="Xanthine dehydrogenase, FAD binding subunit"/>
    <property type="match status" value="1"/>
</dbReference>
<dbReference type="NCBIfam" id="NF043083">
    <property type="entry name" value="XdhB_XDHase"/>
    <property type="match status" value="1"/>
</dbReference>
<dbReference type="PROSITE" id="PS51387">
    <property type="entry name" value="FAD_PCMH"/>
    <property type="match status" value="1"/>
</dbReference>
<feature type="domain" description="FAD-binding PCMH-type" evidence="4">
    <location>
        <begin position="1"/>
        <end position="176"/>
    </location>
</feature>
<accession>A0A9D2LKV4</accession>